<keyword evidence="2" id="KW-1185">Reference proteome</keyword>
<reference evidence="1" key="2">
    <citation type="submission" date="2018-05" db="EMBL/GenBank/DDBJ databases">
        <title>OpunRS2 (Oryza punctata Reference Sequence Version 2).</title>
        <authorList>
            <person name="Zhang J."/>
            <person name="Kudrna D."/>
            <person name="Lee S."/>
            <person name="Talag J."/>
            <person name="Welchert J."/>
            <person name="Wing R.A."/>
        </authorList>
    </citation>
    <scope>NUCLEOTIDE SEQUENCE [LARGE SCALE GENOMIC DNA]</scope>
</reference>
<dbReference type="Gramene" id="OPUNC07G09240.1">
    <property type="protein sequence ID" value="OPUNC07G09240.1"/>
    <property type="gene ID" value="OPUNC07G09240"/>
</dbReference>
<name>A0A0E0LJA3_ORYPU</name>
<organism evidence="1">
    <name type="scientific">Oryza punctata</name>
    <name type="common">Red rice</name>
    <dbReference type="NCBI Taxonomy" id="4537"/>
    <lineage>
        <taxon>Eukaryota</taxon>
        <taxon>Viridiplantae</taxon>
        <taxon>Streptophyta</taxon>
        <taxon>Embryophyta</taxon>
        <taxon>Tracheophyta</taxon>
        <taxon>Spermatophyta</taxon>
        <taxon>Magnoliopsida</taxon>
        <taxon>Liliopsida</taxon>
        <taxon>Poales</taxon>
        <taxon>Poaceae</taxon>
        <taxon>BOP clade</taxon>
        <taxon>Oryzoideae</taxon>
        <taxon>Oryzeae</taxon>
        <taxon>Oryzinae</taxon>
        <taxon>Oryza</taxon>
    </lineage>
</organism>
<proteinExistence type="predicted"/>
<dbReference type="HOGENOM" id="CLU_3393018_0_0_1"/>
<dbReference type="AlphaFoldDB" id="A0A0E0LJA3"/>
<evidence type="ECO:0000313" key="2">
    <source>
        <dbReference type="Proteomes" id="UP000026962"/>
    </source>
</evidence>
<dbReference type="Proteomes" id="UP000026962">
    <property type="component" value="Chromosome 7"/>
</dbReference>
<protein>
    <submittedName>
        <fullName evidence="1">Uncharacterized protein</fullName>
    </submittedName>
</protein>
<dbReference type="EnsemblPlants" id="OPUNC07G09240.1">
    <property type="protein sequence ID" value="OPUNC07G09240.1"/>
    <property type="gene ID" value="OPUNC07G09240"/>
</dbReference>
<sequence>MRYCTGLNVYTRSMKAAREKRRRSSNPILKFQ</sequence>
<evidence type="ECO:0000313" key="1">
    <source>
        <dbReference type="EnsemblPlants" id="OPUNC07G09240.1"/>
    </source>
</evidence>
<accession>A0A0E0LJA3</accession>
<reference evidence="1" key="1">
    <citation type="submission" date="2015-04" db="UniProtKB">
        <authorList>
            <consortium name="EnsemblPlants"/>
        </authorList>
    </citation>
    <scope>IDENTIFICATION</scope>
</reference>